<dbReference type="InterPro" id="IPR050491">
    <property type="entry name" value="AmpC-like"/>
</dbReference>
<name>A0A939DMU6_9ALTE</name>
<dbReference type="PANTHER" id="PTHR46825:SF9">
    <property type="entry name" value="BETA-LACTAMASE-RELATED DOMAIN-CONTAINING PROTEIN"/>
    <property type="match status" value="1"/>
</dbReference>
<evidence type="ECO:0000313" key="3">
    <source>
        <dbReference type="EMBL" id="MBN7824681.1"/>
    </source>
</evidence>
<evidence type="ECO:0000259" key="2">
    <source>
        <dbReference type="Pfam" id="PF00144"/>
    </source>
</evidence>
<dbReference type="InterPro" id="IPR001466">
    <property type="entry name" value="Beta-lactam-related"/>
</dbReference>
<dbReference type="InterPro" id="IPR012338">
    <property type="entry name" value="Beta-lactam/transpept-like"/>
</dbReference>
<protein>
    <submittedName>
        <fullName evidence="3">Beta-lactamase family protein</fullName>
    </submittedName>
</protein>
<dbReference type="SUPFAM" id="SSF56601">
    <property type="entry name" value="beta-lactamase/transpeptidase-like"/>
    <property type="match status" value="1"/>
</dbReference>
<dbReference type="AlphaFoldDB" id="A0A939DMU6"/>
<dbReference type="Gene3D" id="3.40.710.10">
    <property type="entry name" value="DD-peptidase/beta-lactamase superfamily"/>
    <property type="match status" value="1"/>
</dbReference>
<dbReference type="Proteomes" id="UP000664654">
    <property type="component" value="Unassembled WGS sequence"/>
</dbReference>
<evidence type="ECO:0000256" key="1">
    <source>
        <dbReference type="SAM" id="SignalP"/>
    </source>
</evidence>
<proteinExistence type="predicted"/>
<feature type="chain" id="PRO_5037090697" evidence="1">
    <location>
        <begin position="21"/>
        <end position="345"/>
    </location>
</feature>
<evidence type="ECO:0000313" key="4">
    <source>
        <dbReference type="Proteomes" id="UP000664654"/>
    </source>
</evidence>
<keyword evidence="1" id="KW-0732">Signal</keyword>
<dbReference type="RefSeq" id="WP_206572774.1">
    <property type="nucleotide sequence ID" value="NZ_JAFKCV010000002.1"/>
</dbReference>
<dbReference type="PANTHER" id="PTHR46825">
    <property type="entry name" value="D-ALANYL-D-ALANINE-CARBOXYPEPTIDASE/ENDOPEPTIDASE AMPH"/>
    <property type="match status" value="1"/>
</dbReference>
<reference evidence="3" key="1">
    <citation type="submission" date="2021-03" db="EMBL/GenBank/DDBJ databases">
        <title>novel species isolated from a fishpond in China.</title>
        <authorList>
            <person name="Lu H."/>
            <person name="Cai Z."/>
        </authorList>
    </citation>
    <scope>NUCLEOTIDE SEQUENCE</scope>
    <source>
        <strain evidence="3">JCM 30855</strain>
    </source>
</reference>
<dbReference type="Pfam" id="PF00144">
    <property type="entry name" value="Beta-lactamase"/>
    <property type="match status" value="1"/>
</dbReference>
<accession>A0A939DMU6</accession>
<dbReference type="EMBL" id="JAFKCV010000002">
    <property type="protein sequence ID" value="MBN7824681.1"/>
    <property type="molecule type" value="Genomic_DNA"/>
</dbReference>
<feature type="domain" description="Beta-lactamase-related" evidence="2">
    <location>
        <begin position="44"/>
        <end position="313"/>
    </location>
</feature>
<feature type="signal peptide" evidence="1">
    <location>
        <begin position="1"/>
        <end position="20"/>
    </location>
</feature>
<organism evidence="3 4">
    <name type="scientific">Bowmanella dokdonensis</name>
    <dbReference type="NCBI Taxonomy" id="751969"/>
    <lineage>
        <taxon>Bacteria</taxon>
        <taxon>Pseudomonadati</taxon>
        <taxon>Pseudomonadota</taxon>
        <taxon>Gammaproteobacteria</taxon>
        <taxon>Alteromonadales</taxon>
        <taxon>Alteromonadaceae</taxon>
        <taxon>Bowmanella</taxon>
    </lineage>
</organism>
<sequence>MKPLLAFWMLALLSIFAAHADPVLITRLGDLLSDKAGTRPFNGVMLVAKGDKVLFGQSAGWANRQQREPQSMDHLFVTGSISKQLSAAMLLRQLEQSSHNLDSSVQTLLPQWQHSWQDPISLRQLLNHTSGLVRLDQPLKTAPGQIFAYSNAGYNLAGRVLEELSGSDYRQNLLTLAEACNMPGLQAWYQAGQGRLVEGHTEDQERSIALNSEPFPRFSLPSGGVVASAADMLAWNRCLHQGEYLEAESYQAMIRPSTVREHRWGELGYGLGLQITPGAIAEFSHSGYVPGYISTLAYYPAQQISLVVLENVSWHPADMTRVFYYHDQARSIILDILAIPTGSQP</sequence>
<comment type="caution">
    <text evidence="3">The sequence shown here is derived from an EMBL/GenBank/DDBJ whole genome shotgun (WGS) entry which is preliminary data.</text>
</comment>
<gene>
    <name evidence="3" type="ORF">J0A66_05510</name>
</gene>
<keyword evidence="4" id="KW-1185">Reference proteome</keyword>